<organism evidence="9">
    <name type="scientific">Gymnodinialimonas phycosphaerae</name>
    <dbReference type="NCBI Taxonomy" id="2841589"/>
    <lineage>
        <taxon>Bacteria</taxon>
        <taxon>Pseudomonadati</taxon>
        <taxon>Pseudomonadota</taxon>
        <taxon>Alphaproteobacteria</taxon>
        <taxon>Rhodobacterales</taxon>
        <taxon>Paracoccaceae</taxon>
        <taxon>Gymnodinialimonas</taxon>
    </lineage>
</organism>
<evidence type="ECO:0000256" key="4">
    <source>
        <dbReference type="ARBA" id="ARBA00023002"/>
    </source>
</evidence>
<evidence type="ECO:0000313" key="9">
    <source>
        <dbReference type="EMBL" id="QXL89499.1"/>
    </source>
</evidence>
<evidence type="ECO:0000256" key="5">
    <source>
        <dbReference type="ARBA" id="ARBA00023004"/>
    </source>
</evidence>
<feature type="domain" description="Nitrite/Sulfite reductase ferredoxin-like" evidence="7">
    <location>
        <begin position="16"/>
        <end position="80"/>
    </location>
</feature>
<evidence type="ECO:0000259" key="7">
    <source>
        <dbReference type="Pfam" id="PF03460"/>
    </source>
</evidence>
<dbReference type="PANTHER" id="PTHR32439:SF9">
    <property type="entry name" value="BLR3264 PROTEIN"/>
    <property type="match status" value="1"/>
</dbReference>
<dbReference type="InterPro" id="IPR005117">
    <property type="entry name" value="NiRdtase/SiRdtase_haem-b_fer"/>
</dbReference>
<evidence type="ECO:0000256" key="2">
    <source>
        <dbReference type="ARBA" id="ARBA00022617"/>
    </source>
</evidence>
<dbReference type="GO" id="GO:0046872">
    <property type="term" value="F:metal ion binding"/>
    <property type="evidence" value="ECO:0007669"/>
    <property type="project" value="UniProtKB-KW"/>
</dbReference>
<dbReference type="RefSeq" id="WP_257892535.1">
    <property type="nucleotide sequence ID" value="NZ_JAIMBW010000001.1"/>
</dbReference>
<proteinExistence type="predicted"/>
<keyword evidence="3" id="KW-0479">Metal-binding</keyword>
<dbReference type="AlphaFoldDB" id="A0A975YHG2"/>
<dbReference type="SUPFAM" id="SSF55124">
    <property type="entry name" value="Nitrite/Sulfite reductase N-terminal domain-like"/>
    <property type="match status" value="1"/>
</dbReference>
<evidence type="ECO:0000256" key="6">
    <source>
        <dbReference type="ARBA" id="ARBA00023014"/>
    </source>
</evidence>
<keyword evidence="4" id="KW-0560">Oxidoreductase</keyword>
<dbReference type="InterPro" id="IPR036136">
    <property type="entry name" value="Nit/Sulf_reduc_fer-like_dom_sf"/>
</dbReference>
<reference evidence="9 10" key="1">
    <citation type="submission" date="2021-07" db="EMBL/GenBank/DDBJ databases">
        <title>Karlodiniumbacter phycospheric gen. nov., sp. nov., a phycosphere bacterium isolated from karlodinium veneficum.</title>
        <authorList>
            <person name="Peng Y."/>
            <person name="Jiang L."/>
            <person name="Lee J."/>
        </authorList>
    </citation>
    <scope>NUCLEOTIDE SEQUENCE</scope>
    <source>
        <strain evidence="9 10">N5</strain>
    </source>
</reference>
<keyword evidence="5" id="KW-0408">Iron</keyword>
<dbReference type="InterPro" id="IPR045854">
    <property type="entry name" value="NO2/SO3_Rdtase_4Fe4S_sf"/>
</dbReference>
<evidence type="ECO:0000313" key="10">
    <source>
        <dbReference type="Proteomes" id="UP000693972"/>
    </source>
</evidence>
<dbReference type="Gene3D" id="3.30.413.10">
    <property type="entry name" value="Sulfite Reductase Hemoprotein, domain 1"/>
    <property type="match status" value="1"/>
</dbReference>
<dbReference type="Pfam" id="PF03460">
    <property type="entry name" value="NIR_SIR_ferr"/>
    <property type="match status" value="1"/>
</dbReference>
<dbReference type="EMBL" id="CP078073">
    <property type="protein sequence ID" value="QXL89499.1"/>
    <property type="molecule type" value="Genomic_DNA"/>
</dbReference>
<evidence type="ECO:0000256" key="3">
    <source>
        <dbReference type="ARBA" id="ARBA00022723"/>
    </source>
</evidence>
<evidence type="ECO:0000256" key="1">
    <source>
        <dbReference type="ARBA" id="ARBA00022485"/>
    </source>
</evidence>
<dbReference type="SUPFAM" id="SSF56014">
    <property type="entry name" value="Nitrite and sulphite reductase 4Fe-4S domain-like"/>
    <property type="match status" value="1"/>
</dbReference>
<dbReference type="PANTHER" id="PTHR32439">
    <property type="entry name" value="FERREDOXIN--NITRITE REDUCTASE, CHLOROPLASTIC"/>
    <property type="match status" value="1"/>
</dbReference>
<dbReference type="Proteomes" id="UP000693972">
    <property type="component" value="Unassembled WGS sequence"/>
</dbReference>
<dbReference type="Gene3D" id="3.90.480.20">
    <property type="match status" value="1"/>
</dbReference>
<protein>
    <recommendedName>
        <fullName evidence="7">Nitrite/Sulfite reductase ferredoxin-like domain-containing protein</fullName>
    </recommendedName>
</protein>
<dbReference type="InterPro" id="IPR051329">
    <property type="entry name" value="NIR_SIR_4Fe-4S"/>
</dbReference>
<evidence type="ECO:0000313" key="8">
    <source>
        <dbReference type="EMBL" id="MBY4892773.1"/>
    </source>
</evidence>
<dbReference type="GO" id="GO:0051539">
    <property type="term" value="F:4 iron, 4 sulfur cluster binding"/>
    <property type="evidence" value="ECO:0007669"/>
    <property type="project" value="UniProtKB-KW"/>
</dbReference>
<accession>A0A975YHG2</accession>
<dbReference type="GO" id="GO:0016491">
    <property type="term" value="F:oxidoreductase activity"/>
    <property type="evidence" value="ECO:0007669"/>
    <property type="project" value="UniProtKB-KW"/>
</dbReference>
<dbReference type="EMBL" id="JAIMBW010000001">
    <property type="protein sequence ID" value="MBY4892773.1"/>
    <property type="molecule type" value="Genomic_DNA"/>
</dbReference>
<keyword evidence="1" id="KW-0004">4Fe-4S</keyword>
<name>A0A975YHG2_9RHOB</name>
<keyword evidence="10" id="KW-1185">Reference proteome</keyword>
<keyword evidence="2" id="KW-0349">Heme</keyword>
<keyword evidence="6" id="KW-0411">Iron-sulfur</keyword>
<sequence>MTAPLIKGWCPGAYRPMASGDGLVVRVRPWMGELTALQALSLCAVAERFGTSALEVTSRANLQIRGVSEADHGAVIDALLTAELLDADPAMEGRRNLLMTPDWQAGDVTHGLAEALLGALSHLPDLPAKFGYAIDTGTEPWLAEAPADIRLECDATGGLILVADGAGKGRAVTPKAAIPALIEMVGWFVNTGGRDAGRMARHLRATPLPADWEEIPRRVAQPPSASAHGTLVGVPFGQIDTAALRAFIDGGAVKTVRVLPGRLLLATGTALSRPDGFCAPDDPILNVHACTGAPGCPQALGPTRPLARALARTLAPGETLHVSGCTKGCAHPRAADRTYVATPSGFDLVSCGAPWDAPIARDLTPDVILKPTPQG</sequence>
<gene>
    <name evidence="8" type="ORF">KUL25_08355</name>
    <name evidence="9" type="ORF">KUL25_08360</name>
</gene>